<protein>
    <submittedName>
        <fullName evidence="2">Uncharacterized protein</fullName>
    </submittedName>
</protein>
<proteinExistence type="predicted"/>
<feature type="region of interest" description="Disordered" evidence="1">
    <location>
        <begin position="1"/>
        <end position="23"/>
    </location>
</feature>
<evidence type="ECO:0000256" key="1">
    <source>
        <dbReference type="SAM" id="MobiDB-lite"/>
    </source>
</evidence>
<sequence>MNLYEEDLFPLEPGEKRESHSGDTSCKYMEAIWKIRTVLADNSLEESEYYRKLEAIKGILKDLDR</sequence>
<dbReference type="EMBL" id="JACRSS010000005">
    <property type="protein sequence ID" value="MBC8539096.1"/>
    <property type="molecule type" value="Genomic_DNA"/>
</dbReference>
<keyword evidence="3" id="KW-1185">Reference proteome</keyword>
<organism evidence="2 3">
    <name type="scientific">Guopingia tenuis</name>
    <dbReference type="NCBI Taxonomy" id="2763656"/>
    <lineage>
        <taxon>Bacteria</taxon>
        <taxon>Bacillati</taxon>
        <taxon>Bacillota</taxon>
        <taxon>Clostridia</taxon>
        <taxon>Christensenellales</taxon>
        <taxon>Christensenellaceae</taxon>
        <taxon>Guopingia</taxon>
    </lineage>
</organism>
<evidence type="ECO:0000313" key="2">
    <source>
        <dbReference type="EMBL" id="MBC8539096.1"/>
    </source>
</evidence>
<accession>A0A926DJQ0</accession>
<dbReference type="AlphaFoldDB" id="A0A926DJQ0"/>
<evidence type="ECO:0000313" key="3">
    <source>
        <dbReference type="Proteomes" id="UP000617951"/>
    </source>
</evidence>
<gene>
    <name evidence="2" type="ORF">H8693_09145</name>
</gene>
<dbReference type="RefSeq" id="WP_249280717.1">
    <property type="nucleotide sequence ID" value="NZ_JACRSS010000005.1"/>
</dbReference>
<dbReference type="Proteomes" id="UP000617951">
    <property type="component" value="Unassembled WGS sequence"/>
</dbReference>
<name>A0A926DJQ0_9FIRM</name>
<comment type="caution">
    <text evidence="2">The sequence shown here is derived from an EMBL/GenBank/DDBJ whole genome shotgun (WGS) entry which is preliminary data.</text>
</comment>
<reference evidence="2" key="1">
    <citation type="submission" date="2020-08" db="EMBL/GenBank/DDBJ databases">
        <title>Genome public.</title>
        <authorList>
            <person name="Liu C."/>
            <person name="Sun Q."/>
        </authorList>
    </citation>
    <scope>NUCLEOTIDE SEQUENCE</scope>
    <source>
        <strain evidence="2">NSJ-63</strain>
    </source>
</reference>